<reference evidence="1 2" key="1">
    <citation type="submission" date="2018-03" db="EMBL/GenBank/DDBJ databases">
        <title>Genomic Encyclopedia of Type Strains, Phase III (KMG-III): the genomes of soil and plant-associated and newly described type strains.</title>
        <authorList>
            <person name="Whitman W."/>
        </authorList>
    </citation>
    <scope>NUCLEOTIDE SEQUENCE [LARGE SCALE GENOMIC DNA]</scope>
    <source>
        <strain evidence="1 2">CGMCC 1.12700</strain>
    </source>
</reference>
<organism evidence="1 2">
    <name type="scientific">Taibaiella chishuiensis</name>
    <dbReference type="NCBI Taxonomy" id="1434707"/>
    <lineage>
        <taxon>Bacteria</taxon>
        <taxon>Pseudomonadati</taxon>
        <taxon>Bacteroidota</taxon>
        <taxon>Chitinophagia</taxon>
        <taxon>Chitinophagales</taxon>
        <taxon>Chitinophagaceae</taxon>
        <taxon>Taibaiella</taxon>
    </lineage>
</organism>
<proteinExistence type="predicted"/>
<gene>
    <name evidence="1" type="ORF">B0I18_101552</name>
</gene>
<dbReference type="OrthoDB" id="1094459at2"/>
<keyword evidence="1" id="KW-0808">Transferase</keyword>
<accession>A0A2P8DB30</accession>
<dbReference type="Pfam" id="PF13692">
    <property type="entry name" value="Glyco_trans_1_4"/>
    <property type="match status" value="1"/>
</dbReference>
<dbReference type="RefSeq" id="WP_106521103.1">
    <property type="nucleotide sequence ID" value="NZ_PYGD01000001.1"/>
</dbReference>
<dbReference type="Proteomes" id="UP000240572">
    <property type="component" value="Unassembled WGS sequence"/>
</dbReference>
<dbReference type="Gene3D" id="3.40.50.2000">
    <property type="entry name" value="Glycogen Phosphorylase B"/>
    <property type="match status" value="1"/>
</dbReference>
<dbReference type="GO" id="GO:0016740">
    <property type="term" value="F:transferase activity"/>
    <property type="evidence" value="ECO:0007669"/>
    <property type="project" value="UniProtKB-KW"/>
</dbReference>
<protein>
    <submittedName>
        <fullName evidence="1">Glycosyl transferase family 1</fullName>
    </submittedName>
</protein>
<dbReference type="AlphaFoldDB" id="A0A2P8DB30"/>
<dbReference type="EMBL" id="PYGD01000001">
    <property type="protein sequence ID" value="PSK94397.1"/>
    <property type="molecule type" value="Genomic_DNA"/>
</dbReference>
<sequence length="372" mass="42146">MKLHFISFDIPAPPDYGGIVDVFYKIRNLCEAGVKIYLHCYAYGRPEAPELEQYCEAVYYYPRKTGWKGLSLLYPYMMYSRRDKALLENLVRIDAPVLFEGVHTAYYLGHPALAGRRKVLRNQNLEQEYFGLLAQRSTGLFKKLYYRVESWLLKRAESRLQAADVFMTVAEHDHDFFKALYPGKQHEYIPSFQPYNDIAVLPGQGTYCLYHGNLGHPENEEAALFLLQNVCPHTPVSFVFAGKDPSPTLQQACARLDNCSLVANPAPEEMAALVGNAQVHLLPTFQPTGLKLKLLHALFHGRHVIVNSDMVRGTGLAALCHVAADAADFCKKTEALMALPFGEKEISARRTLLLERYDNRKNAQRIITCLRS</sequence>
<dbReference type="SUPFAM" id="SSF53756">
    <property type="entry name" value="UDP-Glycosyltransferase/glycogen phosphorylase"/>
    <property type="match status" value="1"/>
</dbReference>
<name>A0A2P8DB30_9BACT</name>
<evidence type="ECO:0000313" key="2">
    <source>
        <dbReference type="Proteomes" id="UP000240572"/>
    </source>
</evidence>
<comment type="caution">
    <text evidence="1">The sequence shown here is derived from an EMBL/GenBank/DDBJ whole genome shotgun (WGS) entry which is preliminary data.</text>
</comment>
<keyword evidence="2" id="KW-1185">Reference proteome</keyword>
<evidence type="ECO:0000313" key="1">
    <source>
        <dbReference type="EMBL" id="PSK94397.1"/>
    </source>
</evidence>